<dbReference type="AlphaFoldDB" id="A0A4W5RGJ4"/>
<reference evidence="2" key="2">
    <citation type="submission" date="2025-08" db="UniProtKB">
        <authorList>
            <consortium name="Ensembl"/>
        </authorList>
    </citation>
    <scope>IDENTIFICATION</scope>
</reference>
<evidence type="ECO:0000256" key="1">
    <source>
        <dbReference type="SAM" id="MobiDB-lite"/>
    </source>
</evidence>
<dbReference type="STRING" id="62062.ENSHHUP00000085138"/>
<feature type="region of interest" description="Disordered" evidence="1">
    <location>
        <begin position="31"/>
        <end position="69"/>
    </location>
</feature>
<protein>
    <submittedName>
        <fullName evidence="2">Uncharacterized protein</fullName>
    </submittedName>
</protein>
<feature type="compositionally biased region" description="Polar residues" evidence="1">
    <location>
        <begin position="41"/>
        <end position="51"/>
    </location>
</feature>
<dbReference type="InterPro" id="IPR029063">
    <property type="entry name" value="SAM-dependent_MTases_sf"/>
</dbReference>
<sequence length="246" mass="27364">TPSIRRLRPHFWIKHKLDFFRQPVGEGALERQQAAGFPSHDNPSSLKSVGASQDMAPAHPSTNIKCPPPTLPSHSPLRPDLYGMFGYYLVDAVSILPALDFQECAAPVLLQTQAIRKTIYSRYDTYTLFQHVLSICGNSFKTVGKAFQVKLVENNIFKRAVCPGVEVVYSTCSLSQLQNQGGRLLYLLPVPAAEPVRGGVASLRPLTRLFKDTFHLAPDLHLGQLVLPHLTTNFGPIYMCKLQRLN</sequence>
<name>A0A4W5RGJ4_9TELE</name>
<dbReference type="Proteomes" id="UP000314982">
    <property type="component" value="Unassembled WGS sequence"/>
</dbReference>
<accession>A0A4W5RGJ4</accession>
<reference evidence="3" key="1">
    <citation type="submission" date="2018-06" db="EMBL/GenBank/DDBJ databases">
        <title>Genome assembly of Danube salmon.</title>
        <authorList>
            <person name="Macqueen D.J."/>
            <person name="Gundappa M.K."/>
        </authorList>
    </citation>
    <scope>NUCLEOTIDE SEQUENCE [LARGE SCALE GENOMIC DNA]</scope>
</reference>
<keyword evidence="3" id="KW-1185">Reference proteome</keyword>
<organism evidence="2 3">
    <name type="scientific">Hucho hucho</name>
    <name type="common">huchen</name>
    <dbReference type="NCBI Taxonomy" id="62062"/>
    <lineage>
        <taxon>Eukaryota</taxon>
        <taxon>Metazoa</taxon>
        <taxon>Chordata</taxon>
        <taxon>Craniata</taxon>
        <taxon>Vertebrata</taxon>
        <taxon>Euteleostomi</taxon>
        <taxon>Actinopterygii</taxon>
        <taxon>Neopterygii</taxon>
        <taxon>Teleostei</taxon>
        <taxon>Protacanthopterygii</taxon>
        <taxon>Salmoniformes</taxon>
        <taxon>Salmonidae</taxon>
        <taxon>Salmoninae</taxon>
        <taxon>Hucho</taxon>
    </lineage>
</organism>
<dbReference type="Ensembl" id="ENSHHUT00000087804.1">
    <property type="protein sequence ID" value="ENSHHUP00000085138.1"/>
    <property type="gene ID" value="ENSHHUG00000049342.1"/>
</dbReference>
<evidence type="ECO:0000313" key="3">
    <source>
        <dbReference type="Proteomes" id="UP000314982"/>
    </source>
</evidence>
<evidence type="ECO:0000313" key="2">
    <source>
        <dbReference type="Ensembl" id="ENSHHUP00000085138.1"/>
    </source>
</evidence>
<proteinExistence type="predicted"/>
<dbReference type="Gene3D" id="3.40.50.150">
    <property type="entry name" value="Vaccinia Virus protein VP39"/>
    <property type="match status" value="1"/>
</dbReference>
<reference evidence="2" key="3">
    <citation type="submission" date="2025-09" db="UniProtKB">
        <authorList>
            <consortium name="Ensembl"/>
        </authorList>
    </citation>
    <scope>IDENTIFICATION</scope>
</reference>